<dbReference type="OrthoDB" id="196717at2759"/>
<organism evidence="6 7">
    <name type="scientific">Puccinia sorghi</name>
    <dbReference type="NCBI Taxonomy" id="27349"/>
    <lineage>
        <taxon>Eukaryota</taxon>
        <taxon>Fungi</taxon>
        <taxon>Dikarya</taxon>
        <taxon>Basidiomycota</taxon>
        <taxon>Pucciniomycotina</taxon>
        <taxon>Pucciniomycetes</taxon>
        <taxon>Pucciniales</taxon>
        <taxon>Pucciniaceae</taxon>
        <taxon>Puccinia</taxon>
    </lineage>
</organism>
<dbReference type="InterPro" id="IPR014472">
    <property type="entry name" value="CHOPT"/>
</dbReference>
<dbReference type="PANTHER" id="PTHR10414">
    <property type="entry name" value="ETHANOLAMINEPHOSPHOTRANSFERASE"/>
    <property type="match status" value="1"/>
</dbReference>
<sequence length="547" mass="60629">MPVMTSFIPSAVTPSWGSPAVLMDVRAGCLSVMFERPHYIPRNRRANLSKYKYSGEDHSIISRYVLTPYWNRLVTFVPMSVAPNLITLTGLVFVMVNFGSLLAFQPDLACSHKPSFVSKAGSLLETSEGSLLGKLTSLIGLSTFQAKCPSGWLYFSFALGLWIYQSLDAIDGKQARRTGTSGPLGELFDHGCDALNTTVSSRSYMIAWRYPCLGVFESRSLLVDRSARPIIVASQVASLANFYLTTWEEYHTGVSMDKLINITLFLSSFSGPVEGILLVIGVFLVTALYGEWQLNCLPPNHSTLAGPPFWDQGVFTLLGLSSIPLVKRWGLDFPLNKCSLLFAVFSLGSNIMGSYINVAKSHRGQKGSSAKTLLGLLPFVLQTTINLLWLHSQPSLMNRHLLPFMLYYGLSFAYLVGLLIVSHILKAPEVFPHWNVLLCWSFIGFADSHINILTLGLIKQPFFQKSEAGVVQFVWLSILVASVVYAYFVTDVVLDVCDYCDINCLTIKKSGDQKLGKTSQDSPMKADETNTPNRESVSNLRKKKKLF</sequence>
<name>A0A0L6VFC6_9BASI</name>
<feature type="region of interest" description="Disordered" evidence="4">
    <location>
        <begin position="512"/>
        <end position="547"/>
    </location>
</feature>
<dbReference type="AlphaFoldDB" id="A0A0L6VFC6"/>
<comment type="subcellular location">
    <subcellularLocation>
        <location evidence="1">Membrane</location>
    </subcellularLocation>
</comment>
<gene>
    <name evidence="6" type="ORF">VP01_1720g4</name>
</gene>
<feature type="transmembrane region" description="Helical" evidence="5">
    <location>
        <begin position="338"/>
        <end position="358"/>
    </location>
</feature>
<dbReference type="InterPro" id="IPR043130">
    <property type="entry name" value="CDP-OH_PTrfase_TM_dom"/>
</dbReference>
<comment type="caution">
    <text evidence="6">The sequence shown here is derived from an EMBL/GenBank/DDBJ whole genome shotgun (WGS) entry which is preliminary data.</text>
</comment>
<evidence type="ECO:0008006" key="8">
    <source>
        <dbReference type="Google" id="ProtNLM"/>
    </source>
</evidence>
<dbReference type="PROSITE" id="PS00379">
    <property type="entry name" value="CDP_ALCOHOL_P_TRANSF"/>
    <property type="match status" value="1"/>
</dbReference>
<evidence type="ECO:0000256" key="4">
    <source>
        <dbReference type="SAM" id="MobiDB-lite"/>
    </source>
</evidence>
<dbReference type="Gene3D" id="1.20.120.1760">
    <property type="match status" value="1"/>
</dbReference>
<proteinExistence type="inferred from homology"/>
<feature type="compositionally biased region" description="Polar residues" evidence="4">
    <location>
        <begin position="529"/>
        <end position="539"/>
    </location>
</feature>
<dbReference type="GO" id="GO:0016020">
    <property type="term" value="C:membrane"/>
    <property type="evidence" value="ECO:0007669"/>
    <property type="project" value="UniProtKB-SubCell"/>
</dbReference>
<feature type="transmembrane region" description="Helical" evidence="5">
    <location>
        <begin position="401"/>
        <end position="425"/>
    </location>
</feature>
<dbReference type="EMBL" id="LAVV01006527">
    <property type="protein sequence ID" value="KNZ59486.1"/>
    <property type="molecule type" value="Genomic_DNA"/>
</dbReference>
<feature type="transmembrane region" description="Helical" evidence="5">
    <location>
        <begin position="437"/>
        <end position="458"/>
    </location>
</feature>
<reference evidence="6 7" key="1">
    <citation type="submission" date="2015-08" db="EMBL/GenBank/DDBJ databases">
        <title>Next Generation Sequencing and Analysis of the Genome of Puccinia sorghi L Schw, the Causal Agent of Maize Common Rust.</title>
        <authorList>
            <person name="Rochi L."/>
            <person name="Burguener G."/>
            <person name="Darino M."/>
            <person name="Turjanski A."/>
            <person name="Kreff E."/>
            <person name="Dieguez M.J."/>
            <person name="Sacco F."/>
        </authorList>
    </citation>
    <scope>NUCLEOTIDE SEQUENCE [LARGE SCALE GENOMIC DNA]</scope>
    <source>
        <strain evidence="6 7">RO10H11247</strain>
    </source>
</reference>
<dbReference type="PANTHER" id="PTHR10414:SF37">
    <property type="entry name" value="BB IN A BOXCAR, ISOFORM C"/>
    <property type="match status" value="1"/>
</dbReference>
<keyword evidence="3 5" id="KW-0472">Membrane</keyword>
<evidence type="ECO:0000256" key="5">
    <source>
        <dbReference type="SAM" id="Phobius"/>
    </source>
</evidence>
<dbReference type="VEuPathDB" id="FungiDB:VP01_1720g4"/>
<feature type="transmembrane region" description="Helical" evidence="5">
    <location>
        <begin position="370"/>
        <end position="389"/>
    </location>
</feature>
<feature type="transmembrane region" description="Helical" evidence="5">
    <location>
        <begin position="470"/>
        <end position="488"/>
    </location>
</feature>
<feature type="transmembrane region" description="Helical" evidence="5">
    <location>
        <begin position="264"/>
        <end position="289"/>
    </location>
</feature>
<accession>A0A0L6VFC6</accession>
<comment type="similarity">
    <text evidence="2">Belongs to the CDP-alcohol phosphatidyltransferase class-I family.</text>
</comment>
<dbReference type="GO" id="GO:0008610">
    <property type="term" value="P:lipid biosynthetic process"/>
    <property type="evidence" value="ECO:0007669"/>
    <property type="project" value="UniProtKB-ARBA"/>
</dbReference>
<dbReference type="Proteomes" id="UP000037035">
    <property type="component" value="Unassembled WGS sequence"/>
</dbReference>
<keyword evidence="5" id="KW-1133">Transmembrane helix</keyword>
<evidence type="ECO:0000313" key="6">
    <source>
        <dbReference type="EMBL" id="KNZ59486.1"/>
    </source>
</evidence>
<dbReference type="InterPro" id="IPR048254">
    <property type="entry name" value="CDP_ALCOHOL_P_TRANSF_CS"/>
</dbReference>
<evidence type="ECO:0000256" key="1">
    <source>
        <dbReference type="ARBA" id="ARBA00004370"/>
    </source>
</evidence>
<dbReference type="STRING" id="27349.A0A0L6VFC6"/>
<protein>
    <recommendedName>
        <fullName evidence="8">Ethanolaminephosphotransferase</fullName>
    </recommendedName>
</protein>
<keyword evidence="7" id="KW-1185">Reference proteome</keyword>
<evidence type="ECO:0000313" key="7">
    <source>
        <dbReference type="Proteomes" id="UP000037035"/>
    </source>
</evidence>
<evidence type="ECO:0000256" key="3">
    <source>
        <dbReference type="ARBA" id="ARBA00023136"/>
    </source>
</evidence>
<keyword evidence="5" id="KW-0812">Transmembrane</keyword>
<evidence type="ECO:0000256" key="2">
    <source>
        <dbReference type="ARBA" id="ARBA00010441"/>
    </source>
</evidence>